<evidence type="ECO:0000313" key="4">
    <source>
        <dbReference type="Proteomes" id="UP000305848"/>
    </source>
</evidence>
<keyword evidence="1" id="KW-0732">Signal</keyword>
<dbReference type="EMBL" id="SZQL01000015">
    <property type="protein sequence ID" value="TKK66324.1"/>
    <property type="molecule type" value="Genomic_DNA"/>
</dbReference>
<organism evidence="3 4">
    <name type="scientific">Ilyomonas limi</name>
    <dbReference type="NCBI Taxonomy" id="2575867"/>
    <lineage>
        <taxon>Bacteria</taxon>
        <taxon>Pseudomonadati</taxon>
        <taxon>Bacteroidota</taxon>
        <taxon>Chitinophagia</taxon>
        <taxon>Chitinophagales</taxon>
        <taxon>Chitinophagaceae</taxon>
        <taxon>Ilyomonas</taxon>
    </lineage>
</organism>
<dbReference type="OrthoDB" id="894336at2"/>
<name>A0A4U3KXB7_9BACT</name>
<evidence type="ECO:0000259" key="2">
    <source>
        <dbReference type="Pfam" id="PF19335"/>
    </source>
</evidence>
<dbReference type="RefSeq" id="WP_137263056.1">
    <property type="nucleotide sequence ID" value="NZ_SZQL01000015.1"/>
</dbReference>
<evidence type="ECO:0000256" key="1">
    <source>
        <dbReference type="SAM" id="SignalP"/>
    </source>
</evidence>
<dbReference type="AlphaFoldDB" id="A0A4U3KXB7"/>
<proteinExistence type="predicted"/>
<accession>A0A4U3KXB7</accession>
<feature type="signal peptide" evidence="1">
    <location>
        <begin position="1"/>
        <end position="22"/>
    </location>
</feature>
<feature type="domain" description="Heavy metal binding" evidence="2">
    <location>
        <begin position="44"/>
        <end position="69"/>
    </location>
</feature>
<gene>
    <name evidence="3" type="ORF">FC093_17215</name>
</gene>
<evidence type="ECO:0000313" key="3">
    <source>
        <dbReference type="EMBL" id="TKK66324.1"/>
    </source>
</evidence>
<dbReference type="Pfam" id="PF19335">
    <property type="entry name" value="HMBD"/>
    <property type="match status" value="1"/>
</dbReference>
<sequence>MKKIFIVTVLLLSFVMVFTACSSNNNDNSNSTDQNALLTSDSAYTCTMHQDVISMHPGDCPKCGMHLVKQKLTPEQQKMIKEGTYVKLKE</sequence>
<comment type="caution">
    <text evidence="3">The sequence shown here is derived from an EMBL/GenBank/DDBJ whole genome shotgun (WGS) entry which is preliminary data.</text>
</comment>
<dbReference type="PROSITE" id="PS51257">
    <property type="entry name" value="PROKAR_LIPOPROTEIN"/>
    <property type="match status" value="1"/>
</dbReference>
<reference evidence="3 4" key="1">
    <citation type="submission" date="2019-05" db="EMBL/GenBank/DDBJ databases">
        <title>Panacibacter sp. strain 17mud1-8 Genome sequencing and assembly.</title>
        <authorList>
            <person name="Chhetri G."/>
        </authorList>
    </citation>
    <scope>NUCLEOTIDE SEQUENCE [LARGE SCALE GENOMIC DNA]</scope>
    <source>
        <strain evidence="3 4">17mud1-8</strain>
    </source>
</reference>
<feature type="chain" id="PRO_5020930434" description="Heavy metal binding domain-containing protein" evidence="1">
    <location>
        <begin position="23"/>
        <end position="90"/>
    </location>
</feature>
<dbReference type="InterPro" id="IPR045800">
    <property type="entry name" value="HMBD"/>
</dbReference>
<protein>
    <recommendedName>
        <fullName evidence="2">Heavy metal binding domain-containing protein</fullName>
    </recommendedName>
</protein>
<dbReference type="GO" id="GO:0046872">
    <property type="term" value="F:metal ion binding"/>
    <property type="evidence" value="ECO:0007669"/>
    <property type="project" value="InterPro"/>
</dbReference>
<keyword evidence="4" id="KW-1185">Reference proteome</keyword>
<dbReference type="Proteomes" id="UP000305848">
    <property type="component" value="Unassembled WGS sequence"/>
</dbReference>